<comment type="function">
    <text evidence="13">CRISPR (clustered regularly interspaced short palindromic repeat) is an adaptive immune system that provides protection against mobile genetic elements (viruses, transposable elements and conjugative plasmids). CRISPR clusters contain sequences complementary to antecedent mobile elements and target invading nucleic acids. CRISPR clusters are transcribed and processed into CRISPR RNA (crRNA).</text>
</comment>
<evidence type="ECO:0000256" key="1">
    <source>
        <dbReference type="ARBA" id="ARBA00001966"/>
    </source>
</evidence>
<dbReference type="GO" id="GO:0051607">
    <property type="term" value="P:defense response to virus"/>
    <property type="evidence" value="ECO:0007669"/>
    <property type="project" value="UniProtKB-KW"/>
</dbReference>
<organism evidence="15 16">
    <name type="scientific">Desulfomonile tiedjei (strain ATCC 49306 / DSM 6799 / DCB-1)</name>
    <dbReference type="NCBI Taxonomy" id="706587"/>
    <lineage>
        <taxon>Bacteria</taxon>
        <taxon>Pseudomonadati</taxon>
        <taxon>Thermodesulfobacteriota</taxon>
        <taxon>Desulfomonilia</taxon>
        <taxon>Desulfomonilales</taxon>
        <taxon>Desulfomonilaceae</taxon>
        <taxon>Desulfomonile</taxon>
    </lineage>
</organism>
<keyword evidence="16" id="KW-1185">Reference proteome</keyword>
<keyword evidence="11 13" id="KW-0051">Antiviral defense</keyword>
<proteinExistence type="inferred from homology"/>
<dbReference type="PANTHER" id="PTHR36531">
    <property type="entry name" value="CRISPR-ASSOCIATED EXONUCLEASE CAS4"/>
    <property type="match status" value="1"/>
</dbReference>
<dbReference type="NCBIfam" id="TIGR00372">
    <property type="entry name" value="cas4"/>
    <property type="match status" value="1"/>
</dbReference>
<dbReference type="EMBL" id="CP003360">
    <property type="protein sequence ID" value="AFM23522.1"/>
    <property type="molecule type" value="Genomic_DNA"/>
</dbReference>
<keyword evidence="7 13" id="KW-0378">Hydrolase</keyword>
<evidence type="ECO:0000256" key="9">
    <source>
        <dbReference type="ARBA" id="ARBA00023004"/>
    </source>
</evidence>
<dbReference type="Proteomes" id="UP000006055">
    <property type="component" value="Chromosome"/>
</dbReference>
<dbReference type="OrthoDB" id="9781776at2"/>
<sequence>MYEDDKLLPLSALQHVQFCERRAALVHLECIWQDNVFTAEGTVGHERVHSLTKTEVRGDLRIARGLLIRSLQLGLSGKADVVEFHRVEVHPGEKAKDSESTSVRLPGVSGLWRPYPVEYKRGRLRSNRSFEVQVCAQAMCLEEMLQTTIERGAIFFGETARRLELKFDTDLRSETVATAFRLHEIMNSGITPPAKFENKCKKCSLLDVCMPKITGHRSKVETYLRRTIREAMETNR</sequence>
<dbReference type="GO" id="GO:0004527">
    <property type="term" value="F:exonuclease activity"/>
    <property type="evidence" value="ECO:0007669"/>
    <property type="project" value="UniProtKB-KW"/>
</dbReference>
<dbReference type="eggNOG" id="COG1468">
    <property type="taxonomic scope" value="Bacteria"/>
</dbReference>
<evidence type="ECO:0000256" key="11">
    <source>
        <dbReference type="ARBA" id="ARBA00023118"/>
    </source>
</evidence>
<dbReference type="PANTHER" id="PTHR36531:SF6">
    <property type="entry name" value="DNA REPLICATION ATP-DEPENDENT HELICASE_NUCLEASE DNA2"/>
    <property type="match status" value="1"/>
</dbReference>
<comment type="cofactor">
    <cofactor evidence="13">
        <name>iron-sulfur cluster</name>
        <dbReference type="ChEBI" id="CHEBI:30408"/>
    </cofactor>
</comment>
<dbReference type="InterPro" id="IPR022765">
    <property type="entry name" value="Dna2/Cas4_DUF83"/>
</dbReference>
<accession>I4C1T1</accession>
<evidence type="ECO:0000259" key="14">
    <source>
        <dbReference type="Pfam" id="PF01930"/>
    </source>
</evidence>
<evidence type="ECO:0000256" key="12">
    <source>
        <dbReference type="ARBA" id="ARBA00023211"/>
    </source>
</evidence>
<keyword evidence="6 13" id="KW-0479">Metal-binding</keyword>
<name>I4C1T1_DESTA</name>
<dbReference type="AlphaFoldDB" id="I4C1T1"/>
<dbReference type="PATRIC" id="fig|706587.4.peg.903"/>
<feature type="domain" description="DUF83" evidence="14">
    <location>
        <begin position="115"/>
        <end position="210"/>
    </location>
</feature>
<dbReference type="KEGG" id="dti:Desti_0798"/>
<evidence type="ECO:0000256" key="3">
    <source>
        <dbReference type="ARBA" id="ARBA00012768"/>
    </source>
</evidence>
<keyword evidence="9 13" id="KW-0408">Iron</keyword>
<evidence type="ECO:0000256" key="7">
    <source>
        <dbReference type="ARBA" id="ARBA00022801"/>
    </source>
</evidence>
<keyword evidence="5 13" id="KW-0540">Nuclease</keyword>
<dbReference type="InterPro" id="IPR051827">
    <property type="entry name" value="Cas4_exonuclease"/>
</dbReference>
<dbReference type="HOGENOM" id="CLU_102055_1_1_7"/>
<protein>
    <recommendedName>
        <fullName evidence="4 13">CRISPR-associated exonuclease Cas4</fullName>
        <ecNumber evidence="3 13">3.1.12.1</ecNumber>
    </recommendedName>
</protein>
<comment type="similarity">
    <text evidence="2 13">Belongs to the CRISPR-associated exonuclease Cas4 family.</text>
</comment>
<dbReference type="GO" id="GO:0046872">
    <property type="term" value="F:metal ion binding"/>
    <property type="evidence" value="ECO:0007669"/>
    <property type="project" value="UniProtKB-KW"/>
</dbReference>
<dbReference type="Pfam" id="PF01930">
    <property type="entry name" value="Cas_Cas4"/>
    <property type="match status" value="1"/>
</dbReference>
<dbReference type="GO" id="GO:0051536">
    <property type="term" value="F:iron-sulfur cluster binding"/>
    <property type="evidence" value="ECO:0007669"/>
    <property type="project" value="UniProtKB-KW"/>
</dbReference>
<keyword evidence="10 13" id="KW-0411">Iron-sulfur</keyword>
<evidence type="ECO:0000256" key="8">
    <source>
        <dbReference type="ARBA" id="ARBA00022839"/>
    </source>
</evidence>
<comment type="cofactor">
    <cofactor evidence="1">
        <name>[4Fe-4S] cluster</name>
        <dbReference type="ChEBI" id="CHEBI:49883"/>
    </cofactor>
</comment>
<evidence type="ECO:0000256" key="2">
    <source>
        <dbReference type="ARBA" id="ARBA00009189"/>
    </source>
</evidence>
<evidence type="ECO:0000256" key="5">
    <source>
        <dbReference type="ARBA" id="ARBA00022722"/>
    </source>
</evidence>
<dbReference type="Gene3D" id="3.90.320.10">
    <property type="match status" value="1"/>
</dbReference>
<comment type="cofactor">
    <cofactor evidence="13">
        <name>Mg(2+)</name>
        <dbReference type="ChEBI" id="CHEBI:18420"/>
    </cofactor>
    <cofactor evidence="13">
        <name>Mn(2+)</name>
        <dbReference type="ChEBI" id="CHEBI:29035"/>
    </cofactor>
    <text evidence="13">Mg(2+) or Mn(2+) required for ssDNA cleavage activity.</text>
</comment>
<evidence type="ECO:0000313" key="16">
    <source>
        <dbReference type="Proteomes" id="UP000006055"/>
    </source>
</evidence>
<dbReference type="InterPro" id="IPR011604">
    <property type="entry name" value="PDDEXK-like_dom_sf"/>
</dbReference>
<keyword evidence="8 13" id="KW-0269">Exonuclease</keyword>
<gene>
    <name evidence="15" type="ordered locus">Desti_0798</name>
</gene>
<dbReference type="EC" id="3.1.12.1" evidence="3 13"/>
<dbReference type="STRING" id="706587.Desti_0798"/>
<keyword evidence="12 13" id="KW-0464">Manganese</keyword>
<dbReference type="InterPro" id="IPR013343">
    <property type="entry name" value="CRISPR-assoc_prot_Cas4"/>
</dbReference>
<evidence type="ECO:0000313" key="15">
    <source>
        <dbReference type="EMBL" id="AFM23522.1"/>
    </source>
</evidence>
<dbReference type="RefSeq" id="WP_014808678.1">
    <property type="nucleotide sequence ID" value="NC_018025.1"/>
</dbReference>
<evidence type="ECO:0000256" key="13">
    <source>
        <dbReference type="RuleBase" id="RU365022"/>
    </source>
</evidence>
<evidence type="ECO:0000256" key="4">
    <source>
        <dbReference type="ARBA" id="ARBA00020049"/>
    </source>
</evidence>
<reference evidence="16" key="1">
    <citation type="submission" date="2012-06" db="EMBL/GenBank/DDBJ databases">
        <title>Complete sequence of chromosome of Desulfomonile tiedjei DSM 6799.</title>
        <authorList>
            <person name="Lucas S."/>
            <person name="Copeland A."/>
            <person name="Lapidus A."/>
            <person name="Glavina del Rio T."/>
            <person name="Dalin E."/>
            <person name="Tice H."/>
            <person name="Bruce D."/>
            <person name="Goodwin L."/>
            <person name="Pitluck S."/>
            <person name="Peters L."/>
            <person name="Ovchinnikova G."/>
            <person name="Zeytun A."/>
            <person name="Lu M."/>
            <person name="Kyrpides N."/>
            <person name="Mavromatis K."/>
            <person name="Ivanova N."/>
            <person name="Brettin T."/>
            <person name="Detter J.C."/>
            <person name="Han C."/>
            <person name="Larimer F."/>
            <person name="Land M."/>
            <person name="Hauser L."/>
            <person name="Markowitz V."/>
            <person name="Cheng J.-F."/>
            <person name="Hugenholtz P."/>
            <person name="Woyke T."/>
            <person name="Wu D."/>
            <person name="Spring S."/>
            <person name="Schroeder M."/>
            <person name="Brambilla E."/>
            <person name="Klenk H.-P."/>
            <person name="Eisen J.A."/>
        </authorList>
    </citation>
    <scope>NUCLEOTIDE SEQUENCE [LARGE SCALE GENOMIC DNA]</scope>
    <source>
        <strain evidence="16">ATCC 49306 / DSM 6799 / DCB-1</strain>
    </source>
</reference>
<evidence type="ECO:0000256" key="10">
    <source>
        <dbReference type="ARBA" id="ARBA00023014"/>
    </source>
</evidence>
<evidence type="ECO:0000256" key="6">
    <source>
        <dbReference type="ARBA" id="ARBA00022723"/>
    </source>
</evidence>